<evidence type="ECO:0000256" key="3">
    <source>
        <dbReference type="ARBA" id="ARBA00023082"/>
    </source>
</evidence>
<comment type="similarity">
    <text evidence="1">Belongs to the sigma-70 factor family. ECF subfamily.</text>
</comment>
<dbReference type="InterPro" id="IPR013324">
    <property type="entry name" value="RNA_pol_sigma_r3/r4-like"/>
</dbReference>
<feature type="region of interest" description="Disordered" evidence="6">
    <location>
        <begin position="138"/>
        <end position="157"/>
    </location>
</feature>
<dbReference type="EMBL" id="JACIBV010000001">
    <property type="protein sequence ID" value="MBB3729448.1"/>
    <property type="molecule type" value="Genomic_DNA"/>
</dbReference>
<dbReference type="GO" id="GO:0003677">
    <property type="term" value="F:DNA binding"/>
    <property type="evidence" value="ECO:0007669"/>
    <property type="project" value="UniProtKB-KW"/>
</dbReference>
<dbReference type="InterPro" id="IPR013325">
    <property type="entry name" value="RNA_pol_sigma_r2"/>
</dbReference>
<dbReference type="PANTHER" id="PTHR43133:SF50">
    <property type="entry name" value="ECF RNA POLYMERASE SIGMA FACTOR SIGM"/>
    <property type="match status" value="1"/>
</dbReference>
<evidence type="ECO:0000256" key="5">
    <source>
        <dbReference type="ARBA" id="ARBA00023163"/>
    </source>
</evidence>
<feature type="domain" description="RNA polymerase sigma factor 70 region 4 type 2" evidence="9">
    <location>
        <begin position="95"/>
        <end position="138"/>
    </location>
</feature>
<keyword evidence="2" id="KW-0805">Transcription regulation</keyword>
<evidence type="ECO:0000256" key="1">
    <source>
        <dbReference type="ARBA" id="ARBA00010641"/>
    </source>
</evidence>
<proteinExistence type="inferred from homology"/>
<dbReference type="SUPFAM" id="SSF88659">
    <property type="entry name" value="Sigma3 and sigma4 domains of RNA polymerase sigma factors"/>
    <property type="match status" value="1"/>
</dbReference>
<evidence type="ECO:0000256" key="6">
    <source>
        <dbReference type="SAM" id="MobiDB-lite"/>
    </source>
</evidence>
<evidence type="ECO:0000259" key="8">
    <source>
        <dbReference type="Pfam" id="PF04542"/>
    </source>
</evidence>
<evidence type="ECO:0000256" key="2">
    <source>
        <dbReference type="ARBA" id="ARBA00023015"/>
    </source>
</evidence>
<dbReference type="InterPro" id="IPR036388">
    <property type="entry name" value="WH-like_DNA-bd_sf"/>
</dbReference>
<dbReference type="PANTHER" id="PTHR43133">
    <property type="entry name" value="RNA POLYMERASE ECF-TYPE SIGMA FACTO"/>
    <property type="match status" value="1"/>
</dbReference>
<dbReference type="SUPFAM" id="SSF88946">
    <property type="entry name" value="Sigma2 domain of RNA polymerase sigma factors"/>
    <property type="match status" value="1"/>
</dbReference>
<keyword evidence="7" id="KW-0472">Membrane</keyword>
<dbReference type="Pfam" id="PF08281">
    <property type="entry name" value="Sigma70_r4_2"/>
    <property type="match status" value="1"/>
</dbReference>
<dbReference type="InterPro" id="IPR011042">
    <property type="entry name" value="6-blade_b-propeller_TolB-like"/>
</dbReference>
<dbReference type="Gene3D" id="1.10.10.10">
    <property type="entry name" value="Winged helix-like DNA-binding domain superfamily/Winged helix DNA-binding domain"/>
    <property type="match status" value="1"/>
</dbReference>
<reference evidence="10 11" key="1">
    <citation type="submission" date="2020-08" db="EMBL/GenBank/DDBJ databases">
        <title>Sequencing the genomes of 1000 actinobacteria strains.</title>
        <authorList>
            <person name="Klenk H.-P."/>
        </authorList>
    </citation>
    <scope>NUCLEOTIDE SEQUENCE [LARGE SCALE GENOMIC DNA]</scope>
    <source>
        <strain evidence="10 11">DSM 44320</strain>
    </source>
</reference>
<evidence type="ECO:0000256" key="4">
    <source>
        <dbReference type="ARBA" id="ARBA00023125"/>
    </source>
</evidence>
<evidence type="ECO:0000313" key="10">
    <source>
        <dbReference type="EMBL" id="MBB3729448.1"/>
    </source>
</evidence>
<dbReference type="SUPFAM" id="SSF69304">
    <property type="entry name" value="Tricorn protease N-terminal domain"/>
    <property type="match status" value="1"/>
</dbReference>
<dbReference type="NCBIfam" id="TIGR02983">
    <property type="entry name" value="SigE-fam_strep"/>
    <property type="match status" value="1"/>
</dbReference>
<dbReference type="CDD" id="cd06171">
    <property type="entry name" value="Sigma70_r4"/>
    <property type="match status" value="1"/>
</dbReference>
<keyword evidence="11" id="KW-1185">Reference proteome</keyword>
<dbReference type="InterPro" id="IPR007627">
    <property type="entry name" value="RNA_pol_sigma70_r2"/>
</dbReference>
<sequence length="558" mass="61329">MRPLFVDFEEFVRARGSALLRYGYVLTGTSHDAADLVQEILLKLADRWDKVDSPEAYARTAMARQHVSWWRRRRREDLTEDLPEGSHHDSHSFGELWNELRALPPKQRAVVVLRYYEDLPDKEIAEILGISRGTVRSQGRTRAGEAPRQPWRARKGESVMRTEEDLVHALRQAAERAPQPDLSAALAARRRRRTRGRTASAALAVAAMIGVAGVGTTIARGVFTSGGGDGVAVAPVDGPSEVMASMQTSAEAESRSQEGTPIEKIWPKAIFTMPAKNADGWRYRPITGVSATEVMVNAESAFEKAGAIEIYDSESGTFRKVTDVPTTPGLKRAYPQDAAFDARSVVWWVHATGVREIWIAPLAGGEARLVATYKGEHQGIEAIAVKGEHIYWSEQDGTVWRLPAEGGTPEKIADGLHLIDWPWASDVSEREHRKNQTKVVNLETGETRQITAAAEAVGLRCGPTWCVAEGLVQRVDGTGLRKADVSFHMSGYPALDRYVSTGTSVLDLETDSWVTFPKNPDNWMGSGTSSAPSTITYWGATKGTKPDEFRMVNLAAAQ</sequence>
<protein>
    <submittedName>
        <fullName evidence="10">RNA polymerase sigma-70 factor (Sigma-E family)</fullName>
    </submittedName>
</protein>
<keyword evidence="4" id="KW-0238">DNA-binding</keyword>
<feature type="transmembrane region" description="Helical" evidence="7">
    <location>
        <begin position="199"/>
        <end position="219"/>
    </location>
</feature>
<keyword evidence="5" id="KW-0804">Transcription</keyword>
<accession>A0A7W5VC95</accession>
<dbReference type="GeneID" id="95391631"/>
<evidence type="ECO:0000259" key="9">
    <source>
        <dbReference type="Pfam" id="PF08281"/>
    </source>
</evidence>
<dbReference type="GO" id="GO:0006352">
    <property type="term" value="P:DNA-templated transcription initiation"/>
    <property type="evidence" value="ECO:0007669"/>
    <property type="project" value="InterPro"/>
</dbReference>
<dbReference type="InterPro" id="IPR013249">
    <property type="entry name" value="RNA_pol_sigma70_r4_t2"/>
</dbReference>
<dbReference type="NCBIfam" id="TIGR02937">
    <property type="entry name" value="sigma70-ECF"/>
    <property type="match status" value="1"/>
</dbReference>
<dbReference type="Gene3D" id="1.10.1740.10">
    <property type="match status" value="1"/>
</dbReference>
<dbReference type="InterPro" id="IPR039425">
    <property type="entry name" value="RNA_pol_sigma-70-like"/>
</dbReference>
<name>A0A7W5VC95_9ACTN</name>
<evidence type="ECO:0000313" key="11">
    <source>
        <dbReference type="Proteomes" id="UP000579945"/>
    </source>
</evidence>
<dbReference type="AlphaFoldDB" id="A0A7W5VC95"/>
<keyword evidence="3" id="KW-0731">Sigma factor</keyword>
<dbReference type="Gene3D" id="2.120.10.30">
    <property type="entry name" value="TolB, C-terminal domain"/>
    <property type="match status" value="1"/>
</dbReference>
<evidence type="ECO:0000256" key="7">
    <source>
        <dbReference type="SAM" id="Phobius"/>
    </source>
</evidence>
<dbReference type="Proteomes" id="UP000579945">
    <property type="component" value="Unassembled WGS sequence"/>
</dbReference>
<dbReference type="GO" id="GO:0016987">
    <property type="term" value="F:sigma factor activity"/>
    <property type="evidence" value="ECO:0007669"/>
    <property type="project" value="UniProtKB-KW"/>
</dbReference>
<keyword evidence="7" id="KW-0812">Transmembrane</keyword>
<gene>
    <name evidence="10" type="ORF">FHR33_005308</name>
</gene>
<keyword evidence="7" id="KW-1133">Transmembrane helix</keyword>
<feature type="domain" description="RNA polymerase sigma-70 region 2" evidence="8">
    <location>
        <begin position="12"/>
        <end position="75"/>
    </location>
</feature>
<dbReference type="RefSeq" id="WP_312895724.1">
    <property type="nucleotide sequence ID" value="NZ_BAAAXX010000021.1"/>
</dbReference>
<dbReference type="Pfam" id="PF04542">
    <property type="entry name" value="Sigma70_r2"/>
    <property type="match status" value="1"/>
</dbReference>
<comment type="caution">
    <text evidence="10">The sequence shown here is derived from an EMBL/GenBank/DDBJ whole genome shotgun (WGS) entry which is preliminary data.</text>
</comment>
<dbReference type="InterPro" id="IPR014325">
    <property type="entry name" value="RNA_pol_sigma-E_actinobac"/>
</dbReference>
<dbReference type="InterPro" id="IPR014284">
    <property type="entry name" value="RNA_pol_sigma-70_dom"/>
</dbReference>
<organism evidence="10 11">
    <name type="scientific">Nonomuraea dietziae</name>
    <dbReference type="NCBI Taxonomy" id="65515"/>
    <lineage>
        <taxon>Bacteria</taxon>
        <taxon>Bacillati</taxon>
        <taxon>Actinomycetota</taxon>
        <taxon>Actinomycetes</taxon>
        <taxon>Streptosporangiales</taxon>
        <taxon>Streptosporangiaceae</taxon>
        <taxon>Nonomuraea</taxon>
    </lineage>
</organism>